<dbReference type="AlphaFoldDB" id="A0A0N1E3N0"/>
<evidence type="ECO:0000313" key="3">
    <source>
        <dbReference type="EMBL" id="STQ87281.1"/>
    </source>
</evidence>
<accession>A0A0N1E3N0</accession>
<reference evidence="3 6" key="2">
    <citation type="submission" date="2018-06" db="EMBL/GenBank/DDBJ databases">
        <authorList>
            <consortium name="Pathogen Informatics"/>
            <person name="Doyle S."/>
        </authorList>
    </citation>
    <scope>NUCLEOTIDE SEQUENCE [LARGE SCALE GENOMIC DNA]</scope>
    <source>
        <strain evidence="3 6">NCTC13156</strain>
    </source>
</reference>
<evidence type="ECO:0000313" key="2">
    <source>
        <dbReference type="EMBL" id="KPH55868.1"/>
    </source>
</evidence>
<proteinExistence type="predicted"/>
<dbReference type="STRING" id="35818.HPU229336_01375"/>
<dbReference type="PATRIC" id="fig|35818.10.peg.296"/>
<dbReference type="EMBL" id="JNOC01000031">
    <property type="protein sequence ID" value="KPH55868.1"/>
    <property type="molecule type" value="Genomic_DNA"/>
</dbReference>
<dbReference type="Proteomes" id="UP000255269">
    <property type="component" value="Unassembled WGS sequence"/>
</dbReference>
<dbReference type="Proteomes" id="UP000037997">
    <property type="component" value="Unassembled WGS sequence"/>
</dbReference>
<dbReference type="Proteomes" id="UP000037800">
    <property type="component" value="Unassembled WGS sequence"/>
</dbReference>
<gene>
    <name evidence="2" type="ORF">HPU229334_05920</name>
    <name evidence="1" type="ORF">HPU229336_01375</name>
    <name evidence="3" type="ORF">NCTC13156_00090</name>
</gene>
<dbReference type="EMBL" id="JNUR01000015">
    <property type="protein sequence ID" value="KPH50576.1"/>
    <property type="molecule type" value="Genomic_DNA"/>
</dbReference>
<dbReference type="GeneID" id="93197277"/>
<protein>
    <submittedName>
        <fullName evidence="2">Uncharacterized protein</fullName>
    </submittedName>
</protein>
<sequence>MTIINQENGEILVQNVKVSSLETLFLSIEHALKTNEIEPQRIFFKNIPQEAKKKLLSKDWYWNGSKLEIYQD</sequence>
<dbReference type="EMBL" id="UGJF01000001">
    <property type="protein sequence ID" value="STQ87281.1"/>
    <property type="molecule type" value="Genomic_DNA"/>
</dbReference>
<evidence type="ECO:0000313" key="6">
    <source>
        <dbReference type="Proteomes" id="UP000255269"/>
    </source>
</evidence>
<evidence type="ECO:0000313" key="5">
    <source>
        <dbReference type="Proteomes" id="UP000037997"/>
    </source>
</evidence>
<evidence type="ECO:0000313" key="1">
    <source>
        <dbReference type="EMBL" id="KPH50576.1"/>
    </source>
</evidence>
<name>A0A0N1E3N0_9HELI</name>
<evidence type="ECO:0000313" key="4">
    <source>
        <dbReference type="Proteomes" id="UP000037800"/>
    </source>
</evidence>
<dbReference type="RefSeq" id="WP_005021538.1">
    <property type="nucleotide sequence ID" value="NZ_CABKNZ010000043.1"/>
</dbReference>
<reference evidence="4 5" key="1">
    <citation type="submission" date="2014-06" db="EMBL/GenBank/DDBJ databases">
        <title>Helicobacter pullorum isolates in fresh chicken meat - phenotypic and genotypic features.</title>
        <authorList>
            <person name="Borges V."/>
            <person name="Santos A."/>
            <person name="Correia C.B."/>
            <person name="Saraiva M."/>
            <person name="Menard A."/>
            <person name="Vieira L."/>
            <person name="Sampaio D.A."/>
            <person name="Gomes J.P."/>
            <person name="Oleastro M."/>
        </authorList>
    </citation>
    <scope>NUCLEOTIDE SEQUENCE [LARGE SCALE GENOMIC DNA]</scope>
    <source>
        <strain evidence="2 5">229334/12</strain>
        <strain evidence="1 4">229336/12</strain>
    </source>
</reference>
<organism evidence="2 5">
    <name type="scientific">Helicobacter pullorum</name>
    <dbReference type="NCBI Taxonomy" id="35818"/>
    <lineage>
        <taxon>Bacteria</taxon>
        <taxon>Pseudomonadati</taxon>
        <taxon>Campylobacterota</taxon>
        <taxon>Epsilonproteobacteria</taxon>
        <taxon>Campylobacterales</taxon>
        <taxon>Helicobacteraceae</taxon>
        <taxon>Helicobacter</taxon>
    </lineage>
</organism>